<dbReference type="Proteomes" id="UP000004659">
    <property type="component" value="Unassembled WGS sequence"/>
</dbReference>
<gene>
    <name evidence="1" type="ORF">BALG_00993</name>
</gene>
<evidence type="ECO:0000313" key="1">
    <source>
        <dbReference type="EMBL" id="EEZ30873.1"/>
    </source>
</evidence>
<dbReference type="EMBL" id="EQ999546">
    <property type="protein sequence ID" value="EEZ30873.1"/>
    <property type="molecule type" value="Genomic_DNA"/>
</dbReference>
<sequence>MKSKSVYMFITLLASVLLKENTAFSDFSLDPCRFGFLATDAARKPGFNYKI</sequence>
<accession>A0A0E1X1K9</accession>
<proteinExistence type="predicted"/>
<dbReference type="HOGENOM" id="CLU_3213335_0_0_5"/>
<reference evidence="1" key="1">
    <citation type="submission" date="2009-01" db="EMBL/GenBank/DDBJ databases">
        <title>The Genome Sequence of Brucella pinnipedialis M292/94/1.</title>
        <authorList>
            <consortium name="The Broad Institute Genome Sequencing Platform"/>
            <person name="Ward D."/>
            <person name="Young S.K."/>
            <person name="Kodira C.D."/>
            <person name="Zeng Q."/>
            <person name="Koehrsen M."/>
            <person name="Alvarado L."/>
            <person name="Berlin A."/>
            <person name="Borenstein D."/>
            <person name="Chen Z."/>
            <person name="Engels R."/>
            <person name="Freedman E."/>
            <person name="Gellesch M."/>
            <person name="Goldberg J."/>
            <person name="Griggs A."/>
            <person name="Gujja S."/>
            <person name="Heiman D."/>
            <person name="Hepburn T."/>
            <person name="Howarth C."/>
            <person name="Jen D."/>
            <person name="Larson L."/>
            <person name="Lewis B."/>
            <person name="Mehta T."/>
            <person name="Park D."/>
            <person name="Pearson M."/>
            <person name="Roberts A."/>
            <person name="Saif S."/>
            <person name="Shea T."/>
            <person name="Shenoy N."/>
            <person name="Sisk P."/>
            <person name="Stolte C."/>
            <person name="Sykes S."/>
            <person name="Walk T."/>
            <person name="White J."/>
            <person name="Yandava C."/>
            <person name="Whatmore A.M."/>
            <person name="Perrett L.L."/>
            <person name="O'Callaghan D."/>
            <person name="Nusbaum C."/>
            <person name="Galagan J."/>
            <person name="Birren B."/>
        </authorList>
    </citation>
    <scope>NUCLEOTIDE SEQUENCE [LARGE SCALE GENOMIC DNA]</scope>
    <source>
        <strain evidence="1">M292/94/1</strain>
    </source>
</reference>
<name>A0A0E1X1K9_9HYPH</name>
<dbReference type="AlphaFoldDB" id="A0A0E1X1K9"/>
<protein>
    <submittedName>
        <fullName evidence="1">Uncharacterized protein</fullName>
    </submittedName>
</protein>
<organism evidence="1">
    <name type="scientific">Brucella pinnipedialis M292/94/1</name>
    <dbReference type="NCBI Taxonomy" id="520462"/>
    <lineage>
        <taxon>Bacteria</taxon>
        <taxon>Pseudomonadati</taxon>
        <taxon>Pseudomonadota</taxon>
        <taxon>Alphaproteobacteria</taxon>
        <taxon>Hyphomicrobiales</taxon>
        <taxon>Brucellaceae</taxon>
        <taxon>Brucella/Ochrobactrum group</taxon>
        <taxon>Brucella</taxon>
    </lineage>
</organism>